<dbReference type="PANTHER" id="PTHR30118">
    <property type="entry name" value="HTH-TYPE TRANSCRIPTIONAL REGULATOR LEUO-RELATED"/>
    <property type="match status" value="1"/>
</dbReference>
<accession>A0A7Y1F476</accession>
<protein>
    <submittedName>
        <fullName evidence="6">LysR family transcriptional regulator</fullName>
    </submittedName>
</protein>
<dbReference type="Gene3D" id="3.40.190.10">
    <property type="entry name" value="Periplasmic binding protein-like II"/>
    <property type="match status" value="2"/>
</dbReference>
<dbReference type="InterPro" id="IPR000847">
    <property type="entry name" value="LysR_HTH_N"/>
</dbReference>
<organism evidence="6 7">
    <name type="scientific">Pseudomonas veronii</name>
    <dbReference type="NCBI Taxonomy" id="76761"/>
    <lineage>
        <taxon>Bacteria</taxon>
        <taxon>Pseudomonadati</taxon>
        <taxon>Pseudomonadota</taxon>
        <taxon>Gammaproteobacteria</taxon>
        <taxon>Pseudomonadales</taxon>
        <taxon>Pseudomonadaceae</taxon>
        <taxon>Pseudomonas</taxon>
    </lineage>
</organism>
<dbReference type="SUPFAM" id="SSF53850">
    <property type="entry name" value="Periplasmic binding protein-like II"/>
    <property type="match status" value="1"/>
</dbReference>
<keyword evidence="2" id="KW-0805">Transcription regulation</keyword>
<dbReference type="Gene3D" id="1.10.10.10">
    <property type="entry name" value="Winged helix-like DNA-binding domain superfamily/Winged helix DNA-binding domain"/>
    <property type="match status" value="1"/>
</dbReference>
<evidence type="ECO:0000256" key="3">
    <source>
        <dbReference type="ARBA" id="ARBA00023125"/>
    </source>
</evidence>
<evidence type="ECO:0000256" key="1">
    <source>
        <dbReference type="ARBA" id="ARBA00009437"/>
    </source>
</evidence>
<comment type="caution">
    <text evidence="6">The sequence shown here is derived from an EMBL/GenBank/DDBJ whole genome shotgun (WGS) entry which is preliminary data.</text>
</comment>
<keyword evidence="3" id="KW-0238">DNA-binding</keyword>
<dbReference type="EMBL" id="JAAQWE010000020">
    <property type="protein sequence ID" value="NMX98915.1"/>
    <property type="molecule type" value="Genomic_DNA"/>
</dbReference>
<evidence type="ECO:0000256" key="4">
    <source>
        <dbReference type="ARBA" id="ARBA00023163"/>
    </source>
</evidence>
<evidence type="ECO:0000256" key="2">
    <source>
        <dbReference type="ARBA" id="ARBA00023015"/>
    </source>
</evidence>
<dbReference type="AlphaFoldDB" id="A0A7Y1F476"/>
<evidence type="ECO:0000313" key="6">
    <source>
        <dbReference type="EMBL" id="NMX98915.1"/>
    </source>
</evidence>
<feature type="domain" description="HTH lysR-type" evidence="5">
    <location>
        <begin position="7"/>
        <end position="64"/>
    </location>
</feature>
<reference evidence="6 7" key="1">
    <citation type="journal article" date="2020" name="Front. Microbiol.">
        <title>Genetic Organization of the aprX-lipA2 Operon Affects the Proteolytic Potential of Pseudomonas Species in Milk.</title>
        <authorList>
            <person name="Maier C."/>
            <person name="Huptas C."/>
            <person name="von Neubeck M."/>
            <person name="Scherer S."/>
            <person name="Wenning M."/>
            <person name="Lucking G."/>
        </authorList>
    </citation>
    <scope>NUCLEOTIDE SEQUENCE [LARGE SCALE GENOMIC DNA]</scope>
    <source>
        <strain evidence="6 7">WS 4671</strain>
    </source>
</reference>
<dbReference type="GO" id="GO:0003700">
    <property type="term" value="F:DNA-binding transcription factor activity"/>
    <property type="evidence" value="ECO:0007669"/>
    <property type="project" value="InterPro"/>
</dbReference>
<dbReference type="GO" id="GO:0003677">
    <property type="term" value="F:DNA binding"/>
    <property type="evidence" value="ECO:0007669"/>
    <property type="project" value="UniProtKB-KW"/>
</dbReference>
<name>A0A7Y1F476_PSEVE</name>
<dbReference type="PANTHER" id="PTHR30118:SF15">
    <property type="entry name" value="TRANSCRIPTIONAL REGULATORY PROTEIN"/>
    <property type="match status" value="1"/>
</dbReference>
<dbReference type="OrthoDB" id="8839911at2"/>
<dbReference type="InterPro" id="IPR050389">
    <property type="entry name" value="LysR-type_TF"/>
</dbReference>
<proteinExistence type="inferred from homology"/>
<evidence type="ECO:0000259" key="5">
    <source>
        <dbReference type="PROSITE" id="PS50931"/>
    </source>
</evidence>
<dbReference type="InterPro" id="IPR005119">
    <property type="entry name" value="LysR_subst-bd"/>
</dbReference>
<sequence>MTTLRTLDLNLLHVFSVLMEEKSVSKAAARLFIGQPGLSGALRRLRETLDDELFVRVGRGLQPTPRALAIAPEIAKALSTIEHAVRAPGVFDPATWEGEFRIGMCDNFEVALLGALAARIRELAPRSRVLAVASTKRDSVQLLEQGAYDVSVSVHENPPSWHMYELLFQQRLVCLYDPRQLKLTLPLSIKSYAKAQHVIVSSEGDGATNLDSVLSAAGVRRNIVAGVSRHASIAPLLLSVPAIATVPEITAYCMAPLYGLEVTAAPFELPMEQISMLYRRTDQMDGRSIWFRNILKEVISETLTSRTTLDAVVRLS</sequence>
<evidence type="ECO:0000313" key="7">
    <source>
        <dbReference type="Proteomes" id="UP000552560"/>
    </source>
</evidence>
<gene>
    <name evidence="6" type="ORF">HBO43_20175</name>
</gene>
<dbReference type="Pfam" id="PF00126">
    <property type="entry name" value="HTH_1"/>
    <property type="match status" value="1"/>
</dbReference>
<dbReference type="Pfam" id="PF03466">
    <property type="entry name" value="LysR_substrate"/>
    <property type="match status" value="1"/>
</dbReference>
<dbReference type="PROSITE" id="PS50931">
    <property type="entry name" value="HTH_LYSR"/>
    <property type="match status" value="1"/>
</dbReference>
<dbReference type="SUPFAM" id="SSF46785">
    <property type="entry name" value="Winged helix' DNA-binding domain"/>
    <property type="match status" value="1"/>
</dbReference>
<dbReference type="Proteomes" id="UP000552560">
    <property type="component" value="Unassembled WGS sequence"/>
</dbReference>
<dbReference type="PRINTS" id="PR00039">
    <property type="entry name" value="HTHLYSR"/>
</dbReference>
<dbReference type="RefSeq" id="WP_057005092.1">
    <property type="nucleotide sequence ID" value="NZ_CP149793.1"/>
</dbReference>
<dbReference type="InterPro" id="IPR036388">
    <property type="entry name" value="WH-like_DNA-bd_sf"/>
</dbReference>
<comment type="similarity">
    <text evidence="1">Belongs to the LysR transcriptional regulatory family.</text>
</comment>
<keyword evidence="4" id="KW-0804">Transcription</keyword>
<dbReference type="InterPro" id="IPR036390">
    <property type="entry name" value="WH_DNA-bd_sf"/>
</dbReference>